<sequence length="533" mass="61409">MVIVRGEVKMWQDAPHIHTYDELNRENQRLRSELQTLRARNGQIDGNKSSLESPSGLPGRDRRTDHDEEGLEDRLWESLSAASTARRSTVSGWVDVVLPSRACSEQLTAYDKTWNSWVHYAVEYPRFENECHGFISAIEAGSPIESYDPSWMAVYFSVLSAALLMMGDDEAERLLLPGGPGNRRKMSRIWYDTAIFALTRADFMRVPNIRTIQATAVLGMCFNTWGDIELGQHMWRSSLLIAQRINLNTPYSRAAGSCLGEEAQHRLWWTLVICEWLNLPYQPPVIDDIDFDVPLPRATPREMGETIYGQVHYHIFMARAATVVYHFRARIRSGVKSLDELTKAVRSADDELAQIIETLPLHLQPDIEAGSEELRRLEASQPWIKWQRYDLTLVLLHLRLRLHRTLQAQWLSGHDYDWAKAVSVNSAMSVIWINRNWDQPSSLRKQWYAQSSIYLTMLCDPYLDWVRALSHHIFVSAILLLRQCRVNQCGEVEEYREAIHAAIELLESVKSWNMLAKYAAEILRESMQSQPLS</sequence>
<protein>
    <recommendedName>
        <fullName evidence="8">Transcription factor domain-containing protein</fullName>
    </recommendedName>
</protein>
<evidence type="ECO:0000256" key="1">
    <source>
        <dbReference type="ARBA" id="ARBA00004123"/>
    </source>
</evidence>
<feature type="compositionally biased region" description="Basic and acidic residues" evidence="5">
    <location>
        <begin position="59"/>
        <end position="70"/>
    </location>
</feature>
<reference evidence="6 7" key="1">
    <citation type="submission" date="2024-07" db="EMBL/GenBank/DDBJ databases">
        <title>Section-level genome sequencing and comparative genomics of Aspergillus sections Usti and Cavernicolus.</title>
        <authorList>
            <consortium name="Lawrence Berkeley National Laboratory"/>
            <person name="Nybo J.L."/>
            <person name="Vesth T.C."/>
            <person name="Theobald S."/>
            <person name="Frisvad J.C."/>
            <person name="Larsen T.O."/>
            <person name="Kjaerboelling I."/>
            <person name="Rothschild-Mancinelli K."/>
            <person name="Lyhne E.K."/>
            <person name="Kogle M.E."/>
            <person name="Barry K."/>
            <person name="Clum A."/>
            <person name="Na H."/>
            <person name="Ledsgaard L."/>
            <person name="Lin J."/>
            <person name="Lipzen A."/>
            <person name="Kuo A."/>
            <person name="Riley R."/>
            <person name="Mondo S."/>
            <person name="Labutti K."/>
            <person name="Haridas S."/>
            <person name="Pangalinan J."/>
            <person name="Salamov A.A."/>
            <person name="Simmons B.A."/>
            <person name="Magnuson J.K."/>
            <person name="Chen J."/>
            <person name="Drula E."/>
            <person name="Henrissat B."/>
            <person name="Wiebenga A."/>
            <person name="Lubbers R.J."/>
            <person name="Gomes A.C."/>
            <person name="Makela M.R."/>
            <person name="Stajich J."/>
            <person name="Grigoriev I.V."/>
            <person name="Mortensen U.H."/>
            <person name="De Vries R.P."/>
            <person name="Baker S.E."/>
            <person name="Andersen M.R."/>
        </authorList>
    </citation>
    <scope>NUCLEOTIDE SEQUENCE [LARGE SCALE GENOMIC DNA]</scope>
    <source>
        <strain evidence="6 7">CBS 588.65</strain>
    </source>
</reference>
<dbReference type="PANTHER" id="PTHR31001">
    <property type="entry name" value="UNCHARACTERIZED TRANSCRIPTIONAL REGULATORY PROTEIN"/>
    <property type="match status" value="1"/>
</dbReference>
<dbReference type="InterPro" id="IPR050613">
    <property type="entry name" value="Sec_Metabolite_Reg"/>
</dbReference>
<keyword evidence="4" id="KW-0539">Nucleus</keyword>
<evidence type="ECO:0000256" key="5">
    <source>
        <dbReference type="SAM" id="MobiDB-lite"/>
    </source>
</evidence>
<evidence type="ECO:0000313" key="6">
    <source>
        <dbReference type="EMBL" id="KAL2811404.1"/>
    </source>
</evidence>
<evidence type="ECO:0008006" key="8">
    <source>
        <dbReference type="Google" id="ProtNLM"/>
    </source>
</evidence>
<evidence type="ECO:0000313" key="7">
    <source>
        <dbReference type="Proteomes" id="UP001610334"/>
    </source>
</evidence>
<keyword evidence="3" id="KW-0804">Transcription</keyword>
<feature type="compositionally biased region" description="Polar residues" evidence="5">
    <location>
        <begin position="44"/>
        <end position="53"/>
    </location>
</feature>
<comment type="caution">
    <text evidence="6">The sequence shown here is derived from an EMBL/GenBank/DDBJ whole genome shotgun (WGS) entry which is preliminary data.</text>
</comment>
<accession>A0ABR4H7G5</accession>
<name>A0ABR4H7G5_9EURO</name>
<comment type="subcellular location">
    <subcellularLocation>
        <location evidence="1">Nucleus</location>
    </subcellularLocation>
</comment>
<dbReference type="EMBL" id="JBFXLT010000058">
    <property type="protein sequence ID" value="KAL2811404.1"/>
    <property type="molecule type" value="Genomic_DNA"/>
</dbReference>
<keyword evidence="2" id="KW-0805">Transcription regulation</keyword>
<evidence type="ECO:0000256" key="3">
    <source>
        <dbReference type="ARBA" id="ARBA00023163"/>
    </source>
</evidence>
<organism evidence="6 7">
    <name type="scientific">Aspergillus granulosus</name>
    <dbReference type="NCBI Taxonomy" id="176169"/>
    <lineage>
        <taxon>Eukaryota</taxon>
        <taxon>Fungi</taxon>
        <taxon>Dikarya</taxon>
        <taxon>Ascomycota</taxon>
        <taxon>Pezizomycotina</taxon>
        <taxon>Eurotiomycetes</taxon>
        <taxon>Eurotiomycetidae</taxon>
        <taxon>Eurotiales</taxon>
        <taxon>Aspergillaceae</taxon>
        <taxon>Aspergillus</taxon>
        <taxon>Aspergillus subgen. Nidulantes</taxon>
    </lineage>
</organism>
<dbReference type="CDD" id="cd12148">
    <property type="entry name" value="fungal_TF_MHR"/>
    <property type="match status" value="1"/>
</dbReference>
<dbReference type="Proteomes" id="UP001610334">
    <property type="component" value="Unassembled WGS sequence"/>
</dbReference>
<keyword evidence="7" id="KW-1185">Reference proteome</keyword>
<dbReference type="PANTHER" id="PTHR31001:SF90">
    <property type="entry name" value="CENTROMERE DNA-BINDING PROTEIN COMPLEX CBF3 SUBUNIT B"/>
    <property type="match status" value="1"/>
</dbReference>
<feature type="region of interest" description="Disordered" evidence="5">
    <location>
        <begin position="38"/>
        <end position="70"/>
    </location>
</feature>
<evidence type="ECO:0000256" key="4">
    <source>
        <dbReference type="ARBA" id="ARBA00023242"/>
    </source>
</evidence>
<proteinExistence type="predicted"/>
<evidence type="ECO:0000256" key="2">
    <source>
        <dbReference type="ARBA" id="ARBA00023015"/>
    </source>
</evidence>
<gene>
    <name evidence="6" type="ORF">BJX63DRAFT_433412</name>
</gene>